<proteinExistence type="predicted"/>
<reference evidence="1" key="1">
    <citation type="submission" date="2014-11" db="EMBL/GenBank/DDBJ databases">
        <authorList>
            <person name="Amaro Gonzalez C."/>
        </authorList>
    </citation>
    <scope>NUCLEOTIDE SEQUENCE</scope>
</reference>
<name>A0A0E9SX36_ANGAN</name>
<sequence>MTSGKCPLACDVRESNIV</sequence>
<organism evidence="1">
    <name type="scientific">Anguilla anguilla</name>
    <name type="common">European freshwater eel</name>
    <name type="synonym">Muraena anguilla</name>
    <dbReference type="NCBI Taxonomy" id="7936"/>
    <lineage>
        <taxon>Eukaryota</taxon>
        <taxon>Metazoa</taxon>
        <taxon>Chordata</taxon>
        <taxon>Craniata</taxon>
        <taxon>Vertebrata</taxon>
        <taxon>Euteleostomi</taxon>
        <taxon>Actinopterygii</taxon>
        <taxon>Neopterygii</taxon>
        <taxon>Teleostei</taxon>
        <taxon>Anguilliformes</taxon>
        <taxon>Anguillidae</taxon>
        <taxon>Anguilla</taxon>
    </lineage>
</organism>
<evidence type="ECO:0000313" key="1">
    <source>
        <dbReference type="EMBL" id="JAH45846.1"/>
    </source>
</evidence>
<accession>A0A0E9SX36</accession>
<protein>
    <submittedName>
        <fullName evidence="1">Uncharacterized protein</fullName>
    </submittedName>
</protein>
<dbReference type="EMBL" id="GBXM01062731">
    <property type="protein sequence ID" value="JAH45846.1"/>
    <property type="molecule type" value="Transcribed_RNA"/>
</dbReference>
<dbReference type="AlphaFoldDB" id="A0A0E9SX36"/>
<reference evidence="1" key="2">
    <citation type="journal article" date="2015" name="Fish Shellfish Immunol.">
        <title>Early steps in the European eel (Anguilla anguilla)-Vibrio vulnificus interaction in the gills: Role of the RtxA13 toxin.</title>
        <authorList>
            <person name="Callol A."/>
            <person name="Pajuelo D."/>
            <person name="Ebbesson L."/>
            <person name="Teles M."/>
            <person name="MacKenzie S."/>
            <person name="Amaro C."/>
        </authorList>
    </citation>
    <scope>NUCLEOTIDE SEQUENCE</scope>
</reference>